<protein>
    <submittedName>
        <fullName evidence="2">Uncharacterized protein</fullName>
    </submittedName>
</protein>
<accession>A0A917W5C4</accession>
<name>A0A917W5C4_9ACTN</name>
<dbReference type="AlphaFoldDB" id="A0A917W5C4"/>
<organism evidence="2 3">
    <name type="scientific">Microlunatus endophyticus</name>
    <dbReference type="NCBI Taxonomy" id="1716077"/>
    <lineage>
        <taxon>Bacteria</taxon>
        <taxon>Bacillati</taxon>
        <taxon>Actinomycetota</taxon>
        <taxon>Actinomycetes</taxon>
        <taxon>Propionibacteriales</taxon>
        <taxon>Propionibacteriaceae</taxon>
        <taxon>Microlunatus</taxon>
    </lineage>
</organism>
<comment type="caution">
    <text evidence="2">The sequence shown here is derived from an EMBL/GenBank/DDBJ whole genome shotgun (WGS) entry which is preliminary data.</text>
</comment>
<evidence type="ECO:0000313" key="2">
    <source>
        <dbReference type="EMBL" id="GGL64338.1"/>
    </source>
</evidence>
<gene>
    <name evidence="2" type="ORF">GCM10011575_23450</name>
</gene>
<evidence type="ECO:0000256" key="1">
    <source>
        <dbReference type="SAM" id="MobiDB-lite"/>
    </source>
</evidence>
<keyword evidence="3" id="KW-1185">Reference proteome</keyword>
<proteinExistence type="predicted"/>
<dbReference type="EMBL" id="BMMZ01000005">
    <property type="protein sequence ID" value="GGL64338.1"/>
    <property type="molecule type" value="Genomic_DNA"/>
</dbReference>
<evidence type="ECO:0000313" key="3">
    <source>
        <dbReference type="Proteomes" id="UP000613840"/>
    </source>
</evidence>
<sequence>MIRPGSTVKLRPDTARTEPNCLVRLSITIGAAPGPVGVCAGRPRRETAGDPAEIPTGEAGGDSIGEAVGDSVGEALIAPVPYRGVAVGRTSSDPESPSACARLGRFSEPCMSQVPLPRPLTTSTHRNYGDLVRR</sequence>
<reference evidence="2" key="2">
    <citation type="submission" date="2020-09" db="EMBL/GenBank/DDBJ databases">
        <authorList>
            <person name="Sun Q."/>
            <person name="Zhou Y."/>
        </authorList>
    </citation>
    <scope>NUCLEOTIDE SEQUENCE</scope>
    <source>
        <strain evidence="2">CGMCC 4.7306</strain>
    </source>
</reference>
<feature type="region of interest" description="Disordered" evidence="1">
    <location>
        <begin position="111"/>
        <end position="134"/>
    </location>
</feature>
<reference evidence="2" key="1">
    <citation type="journal article" date="2014" name="Int. J. Syst. Evol. Microbiol.">
        <title>Complete genome sequence of Corynebacterium casei LMG S-19264T (=DSM 44701T), isolated from a smear-ripened cheese.</title>
        <authorList>
            <consortium name="US DOE Joint Genome Institute (JGI-PGF)"/>
            <person name="Walter F."/>
            <person name="Albersmeier A."/>
            <person name="Kalinowski J."/>
            <person name="Ruckert C."/>
        </authorList>
    </citation>
    <scope>NUCLEOTIDE SEQUENCE</scope>
    <source>
        <strain evidence="2">CGMCC 4.7306</strain>
    </source>
</reference>
<feature type="region of interest" description="Disordered" evidence="1">
    <location>
        <begin position="36"/>
        <end position="67"/>
    </location>
</feature>
<dbReference type="Proteomes" id="UP000613840">
    <property type="component" value="Unassembled WGS sequence"/>
</dbReference>